<evidence type="ECO:0000313" key="12">
    <source>
        <dbReference type="Proteomes" id="UP001623330"/>
    </source>
</evidence>
<keyword evidence="4 7" id="KW-0812">Transmembrane</keyword>
<feature type="transmembrane region" description="Helical" evidence="7">
    <location>
        <begin position="583"/>
        <end position="607"/>
    </location>
</feature>
<evidence type="ECO:0000259" key="9">
    <source>
        <dbReference type="Pfam" id="PF13967"/>
    </source>
</evidence>
<feature type="domain" description="CSC1/OSCA1-like 7TM region" evidence="8">
    <location>
        <begin position="490"/>
        <end position="765"/>
    </location>
</feature>
<feature type="transmembrane region" description="Helical" evidence="7">
    <location>
        <begin position="55"/>
        <end position="76"/>
    </location>
</feature>
<evidence type="ECO:0000259" key="10">
    <source>
        <dbReference type="Pfam" id="PF14703"/>
    </source>
</evidence>
<reference evidence="11 12" key="1">
    <citation type="submission" date="2024-05" db="EMBL/GenBank/DDBJ databases">
        <title>Long read based assembly of the Candida bracarensis genome reveals expanded adhesin content.</title>
        <authorList>
            <person name="Marcet-Houben M."/>
            <person name="Ksiezopolska E."/>
            <person name="Gabaldon T."/>
        </authorList>
    </citation>
    <scope>NUCLEOTIDE SEQUENCE [LARGE SCALE GENOMIC DNA]</scope>
    <source>
        <strain evidence="11 12">CBM6</strain>
    </source>
</reference>
<dbReference type="InterPro" id="IPR003864">
    <property type="entry name" value="CSC1/OSCA1-like_7TM"/>
</dbReference>
<keyword evidence="6 7" id="KW-0472">Membrane</keyword>
<evidence type="ECO:0000259" key="8">
    <source>
        <dbReference type="Pfam" id="PF02714"/>
    </source>
</evidence>
<sequence length="879" mass="102425">MIISHINTSVIESQNQYIYFESRSWNITSNLVLTFLKTARAGSAHKDADITVNSFVLGIGVSAAYFLFQLFVFSLLRRILGNIYQARNILKIRHTESKCNEFSNRRIISRFKAYIPELFTEDSDCYENTVGLDGILFLRFLRLLVYFFSTVGLINVPILIPAHYYSGEFEAIVPRPENGVFKKKMITRIDMINMSNISAEKSDILIVHFVLSIFLVVWFHIILITEFNSIHVRINRANITGKYQRTVFFDNVPTKSIQSNRNIFNHFNSIHEHCIMKIERIPTNINKLQKLHKNLEYDAKKIETAILKIILEKFFKVGYKLFDNKSPKHEINPTTLMVLSYHQMVQYLLFKLRSPERFLPWTFNVERRLFNVHHWRVVIFVLTVRKQSILKKHYTNLALSVKKYHTNLKLWINNVQKTNYHARTAKIIDSKQYMKKVFITFNSPIYAHWIAEQIKNSAAKEWNNPIIGPNPRDLIWFNLKQRSASLMLIRRLVACILSILIILGWVLPVAFVGLVTQIPYLTNLIPYSDHIYVNSRLVREITKAIFPLVTLIFLTEFVPYIFRLVSYLKGCRTGSEIEEDIQRWFFIFLLVHIFLVVTITSGITLLFEKVMVNPVSIPAILAHDLPQSSNFFCSFVLLRGFAYAGGNFIRIKELIYEVLFYRPRIQSPHEKMERLMDNISFQWGSIYPLFTVLGCIVIIYSIISPLILPLCIISFLLVYYSFKYLFKYHCTAENISETNGKLYPQALSQLYAGIYCMEFCLIGLFALFNKYKLSSAMIFISIITIMAHVEISNKYMKKIQYINLGTKKPIRDNGTPISANEETTCFILPPITDKIWVPTDPLNIVETEKCYLQSSLCLKCDFDRAYVTKFGNICMNPTY</sequence>
<feature type="transmembrane region" description="Helical" evidence="7">
    <location>
        <begin position="773"/>
        <end position="791"/>
    </location>
</feature>
<comment type="similarity">
    <text evidence="2">Belongs to the CSC1 (TC 1.A.17) family.</text>
</comment>
<dbReference type="InterPro" id="IPR027815">
    <property type="entry name" value="CSC1/OSCA1-like_cyt"/>
</dbReference>
<comment type="caution">
    <text evidence="11">The sequence shown here is derived from an EMBL/GenBank/DDBJ whole genome shotgun (WGS) entry which is preliminary data.</text>
</comment>
<dbReference type="InterPro" id="IPR032880">
    <property type="entry name" value="CSC1/OSCA1-like_N"/>
</dbReference>
<feature type="transmembrane region" description="Helical" evidence="7">
    <location>
        <begin position="747"/>
        <end position="767"/>
    </location>
</feature>
<dbReference type="PANTHER" id="PTHR13018:SF20">
    <property type="entry name" value="SPORULATION-SPECIFIC PROTEIN 75"/>
    <property type="match status" value="1"/>
</dbReference>
<feature type="transmembrane region" description="Helical" evidence="7">
    <location>
        <begin position="492"/>
        <end position="521"/>
    </location>
</feature>
<keyword evidence="12" id="KW-1185">Reference proteome</keyword>
<dbReference type="Proteomes" id="UP001623330">
    <property type="component" value="Unassembled WGS sequence"/>
</dbReference>
<feature type="transmembrane region" description="Helical" evidence="7">
    <location>
        <begin position="143"/>
        <end position="165"/>
    </location>
</feature>
<evidence type="ECO:0000256" key="7">
    <source>
        <dbReference type="SAM" id="Phobius"/>
    </source>
</evidence>
<dbReference type="PANTHER" id="PTHR13018">
    <property type="entry name" value="PROBABLE MEMBRANE PROTEIN DUF221-RELATED"/>
    <property type="match status" value="1"/>
</dbReference>
<dbReference type="Pfam" id="PF13967">
    <property type="entry name" value="RSN1_TM"/>
    <property type="match status" value="1"/>
</dbReference>
<evidence type="ECO:0000313" key="11">
    <source>
        <dbReference type="EMBL" id="KAL3235145.1"/>
    </source>
</evidence>
<gene>
    <name evidence="11" type="ORF">RNJ44_02933</name>
</gene>
<name>A0ABR4P126_9SACH</name>
<evidence type="ECO:0000256" key="3">
    <source>
        <dbReference type="ARBA" id="ARBA00022448"/>
    </source>
</evidence>
<evidence type="ECO:0000256" key="5">
    <source>
        <dbReference type="ARBA" id="ARBA00022989"/>
    </source>
</evidence>
<proteinExistence type="inferred from homology"/>
<feature type="domain" description="CSC1/OSCA1-like cytosolic" evidence="10">
    <location>
        <begin position="244"/>
        <end position="478"/>
    </location>
</feature>
<feature type="transmembrane region" description="Helical" evidence="7">
    <location>
        <begin position="541"/>
        <end position="562"/>
    </location>
</feature>
<keyword evidence="3" id="KW-0813">Transport</keyword>
<comment type="subcellular location">
    <subcellularLocation>
        <location evidence="1">Membrane</location>
        <topology evidence="1">Multi-pass membrane protein</topology>
    </subcellularLocation>
</comment>
<evidence type="ECO:0000256" key="6">
    <source>
        <dbReference type="ARBA" id="ARBA00023136"/>
    </source>
</evidence>
<dbReference type="InterPro" id="IPR045122">
    <property type="entry name" value="Csc1-like"/>
</dbReference>
<protein>
    <submittedName>
        <fullName evidence="11">Sporulation-specific protein 75</fullName>
    </submittedName>
</protein>
<accession>A0ABR4P126</accession>
<feature type="domain" description="CSC1/OSCA1-like N-terminal transmembrane" evidence="9">
    <location>
        <begin position="55"/>
        <end position="225"/>
    </location>
</feature>
<dbReference type="Pfam" id="PF02714">
    <property type="entry name" value="RSN1_7TM"/>
    <property type="match status" value="1"/>
</dbReference>
<feature type="transmembrane region" description="Helical" evidence="7">
    <location>
        <begin position="627"/>
        <end position="646"/>
    </location>
</feature>
<keyword evidence="5 7" id="KW-1133">Transmembrane helix</keyword>
<dbReference type="Pfam" id="PF14703">
    <property type="entry name" value="PHM7_cyt"/>
    <property type="match status" value="1"/>
</dbReference>
<evidence type="ECO:0000256" key="4">
    <source>
        <dbReference type="ARBA" id="ARBA00022692"/>
    </source>
</evidence>
<feature type="transmembrane region" description="Helical" evidence="7">
    <location>
        <begin position="706"/>
        <end position="726"/>
    </location>
</feature>
<dbReference type="EMBL" id="JBEVYD010000002">
    <property type="protein sequence ID" value="KAL3235145.1"/>
    <property type="molecule type" value="Genomic_DNA"/>
</dbReference>
<organism evidence="11 12">
    <name type="scientific">Nakaseomyces bracarensis</name>
    <dbReference type="NCBI Taxonomy" id="273131"/>
    <lineage>
        <taxon>Eukaryota</taxon>
        <taxon>Fungi</taxon>
        <taxon>Dikarya</taxon>
        <taxon>Ascomycota</taxon>
        <taxon>Saccharomycotina</taxon>
        <taxon>Saccharomycetes</taxon>
        <taxon>Saccharomycetales</taxon>
        <taxon>Saccharomycetaceae</taxon>
        <taxon>Nakaseomyces</taxon>
    </lineage>
</organism>
<evidence type="ECO:0000256" key="1">
    <source>
        <dbReference type="ARBA" id="ARBA00004141"/>
    </source>
</evidence>
<evidence type="ECO:0000256" key="2">
    <source>
        <dbReference type="ARBA" id="ARBA00007779"/>
    </source>
</evidence>
<feature type="transmembrane region" description="Helical" evidence="7">
    <location>
        <begin position="204"/>
        <end position="224"/>
    </location>
</feature>
<feature type="transmembrane region" description="Helical" evidence="7">
    <location>
        <begin position="681"/>
        <end position="700"/>
    </location>
</feature>